<evidence type="ECO:0000256" key="4">
    <source>
        <dbReference type="ARBA" id="ARBA00022840"/>
    </source>
</evidence>
<dbReference type="InterPro" id="IPR001650">
    <property type="entry name" value="Helicase_C-like"/>
</dbReference>
<evidence type="ECO:0000259" key="8">
    <source>
        <dbReference type="PROSITE" id="PS51194"/>
    </source>
</evidence>
<dbReference type="PANTHER" id="PTHR47961:SF6">
    <property type="entry name" value="DNA-DIRECTED DNA POLYMERASE"/>
    <property type="match status" value="1"/>
</dbReference>
<feature type="domain" description="Helicase ATP-binding" evidence="7">
    <location>
        <begin position="156"/>
        <end position="348"/>
    </location>
</feature>
<proteinExistence type="predicted"/>
<evidence type="ECO:0000259" key="7">
    <source>
        <dbReference type="PROSITE" id="PS51192"/>
    </source>
</evidence>
<dbReference type="Gene3D" id="1.10.3380.20">
    <property type="match status" value="1"/>
</dbReference>
<keyword evidence="3" id="KW-0347">Helicase</keyword>
<feature type="region of interest" description="Disordered" evidence="6">
    <location>
        <begin position="103"/>
        <end position="122"/>
    </location>
</feature>
<dbReference type="InterPro" id="IPR048960">
    <property type="entry name" value="POLQ-like_helical"/>
</dbReference>
<evidence type="ECO:0000313" key="10">
    <source>
        <dbReference type="Proteomes" id="UP000324767"/>
    </source>
</evidence>
<comment type="catalytic activity">
    <reaction evidence="5">
        <text>ATP + H2O = ADP + phosphate + H(+)</text>
        <dbReference type="Rhea" id="RHEA:13065"/>
        <dbReference type="ChEBI" id="CHEBI:15377"/>
        <dbReference type="ChEBI" id="CHEBI:15378"/>
        <dbReference type="ChEBI" id="CHEBI:30616"/>
        <dbReference type="ChEBI" id="CHEBI:43474"/>
        <dbReference type="ChEBI" id="CHEBI:456216"/>
        <dbReference type="EC" id="5.6.2.4"/>
    </reaction>
</comment>
<dbReference type="InterPro" id="IPR057220">
    <property type="entry name" value="DUF7898"/>
</dbReference>
<dbReference type="SUPFAM" id="SSF52540">
    <property type="entry name" value="P-loop containing nucleoside triphosphate hydrolases"/>
    <property type="match status" value="1"/>
</dbReference>
<dbReference type="PANTHER" id="PTHR47961">
    <property type="entry name" value="DNA POLYMERASE THETA, PUTATIVE (AFU_ORTHOLOGUE AFUA_1G05260)-RELATED"/>
    <property type="match status" value="1"/>
</dbReference>
<evidence type="ECO:0000313" key="9">
    <source>
        <dbReference type="EMBL" id="KAA6416342.1"/>
    </source>
</evidence>
<organism evidence="9 10">
    <name type="scientific">Lasallia pustulata</name>
    <dbReference type="NCBI Taxonomy" id="136370"/>
    <lineage>
        <taxon>Eukaryota</taxon>
        <taxon>Fungi</taxon>
        <taxon>Dikarya</taxon>
        <taxon>Ascomycota</taxon>
        <taxon>Pezizomycotina</taxon>
        <taxon>Lecanoromycetes</taxon>
        <taxon>OSLEUM clade</taxon>
        <taxon>Umbilicariomycetidae</taxon>
        <taxon>Umbilicariales</taxon>
        <taxon>Umbilicariaceae</taxon>
        <taxon>Lasallia</taxon>
    </lineage>
</organism>
<dbReference type="Pfam" id="PF00270">
    <property type="entry name" value="DEAD"/>
    <property type="match status" value="1"/>
</dbReference>
<name>A0A5M8Q3T2_9LECA</name>
<dbReference type="InterPro" id="IPR011545">
    <property type="entry name" value="DEAD/DEAH_box_helicase_dom"/>
</dbReference>
<protein>
    <submittedName>
        <fullName evidence="9">DNA polymerase theta subunit</fullName>
    </submittedName>
</protein>
<feature type="domain" description="Helicase C-terminal" evidence="8">
    <location>
        <begin position="406"/>
        <end position="599"/>
    </location>
</feature>
<dbReference type="GO" id="GO:0005524">
    <property type="term" value="F:ATP binding"/>
    <property type="evidence" value="ECO:0007669"/>
    <property type="project" value="UniProtKB-KW"/>
</dbReference>
<dbReference type="GO" id="GO:0016787">
    <property type="term" value="F:hydrolase activity"/>
    <property type="evidence" value="ECO:0007669"/>
    <property type="project" value="UniProtKB-KW"/>
</dbReference>
<gene>
    <name evidence="9" type="ORF">FRX48_01062</name>
</gene>
<keyword evidence="1" id="KW-0547">Nucleotide-binding</keyword>
<dbReference type="OrthoDB" id="2320933at2759"/>
<dbReference type="EMBL" id="VXIT01000001">
    <property type="protein sequence ID" value="KAA6416342.1"/>
    <property type="molecule type" value="Genomic_DNA"/>
</dbReference>
<keyword evidence="4" id="KW-0067">ATP-binding</keyword>
<dbReference type="SUPFAM" id="SSF158702">
    <property type="entry name" value="Sec63 N-terminal domain-like"/>
    <property type="match status" value="1"/>
</dbReference>
<dbReference type="CDD" id="cd18795">
    <property type="entry name" value="SF2_C_Ski2"/>
    <property type="match status" value="1"/>
</dbReference>
<dbReference type="AlphaFoldDB" id="A0A5M8Q3T2"/>
<dbReference type="InterPro" id="IPR027417">
    <property type="entry name" value="P-loop_NTPase"/>
</dbReference>
<dbReference type="Pfam" id="PF20470">
    <property type="entry name" value="HTH_61"/>
    <property type="match status" value="1"/>
</dbReference>
<dbReference type="SMART" id="SM00490">
    <property type="entry name" value="HELICc"/>
    <property type="match status" value="1"/>
</dbReference>
<dbReference type="Pfam" id="PF21099">
    <property type="entry name" value="POLQ_helical"/>
    <property type="match status" value="1"/>
</dbReference>
<dbReference type="InterPro" id="IPR036390">
    <property type="entry name" value="WH_DNA-bd_sf"/>
</dbReference>
<dbReference type="Pfam" id="PF00271">
    <property type="entry name" value="Helicase_C"/>
    <property type="match status" value="1"/>
</dbReference>
<keyword evidence="2" id="KW-0378">Hydrolase</keyword>
<dbReference type="GO" id="GO:0043138">
    <property type="term" value="F:3'-5' DNA helicase activity"/>
    <property type="evidence" value="ECO:0007669"/>
    <property type="project" value="UniProtKB-EC"/>
</dbReference>
<evidence type="ECO:0000256" key="3">
    <source>
        <dbReference type="ARBA" id="ARBA00022806"/>
    </source>
</evidence>
<dbReference type="SMART" id="SM00487">
    <property type="entry name" value="DEXDc"/>
    <property type="match status" value="1"/>
</dbReference>
<dbReference type="Pfam" id="PF25453">
    <property type="entry name" value="DUF7898"/>
    <property type="match status" value="1"/>
</dbReference>
<dbReference type="InterPro" id="IPR046931">
    <property type="entry name" value="HTH_61"/>
</dbReference>
<dbReference type="InterPro" id="IPR014001">
    <property type="entry name" value="Helicase_ATP-bd"/>
</dbReference>
<evidence type="ECO:0000256" key="5">
    <source>
        <dbReference type="ARBA" id="ARBA00048988"/>
    </source>
</evidence>
<comment type="caution">
    <text evidence="9">The sequence shown here is derived from an EMBL/GenBank/DDBJ whole genome shotgun (WGS) entry which is preliminary data.</text>
</comment>
<dbReference type="Proteomes" id="UP000324767">
    <property type="component" value="Unassembled WGS sequence"/>
</dbReference>
<dbReference type="FunFam" id="1.10.3380.20:FF:000005">
    <property type="entry name" value="DNA-directed DNA polymerase theta, putative"/>
    <property type="match status" value="1"/>
</dbReference>
<dbReference type="Gene3D" id="3.40.50.300">
    <property type="entry name" value="P-loop containing nucleotide triphosphate hydrolases"/>
    <property type="match status" value="2"/>
</dbReference>
<reference evidence="9 10" key="1">
    <citation type="submission" date="2019-09" db="EMBL/GenBank/DDBJ databases">
        <title>The hologenome of the rock-dwelling lichen Lasallia pustulata.</title>
        <authorList>
            <person name="Greshake Tzovaras B."/>
            <person name="Segers F."/>
            <person name="Bicker A."/>
            <person name="Dal Grande F."/>
            <person name="Otte J."/>
            <person name="Hankeln T."/>
            <person name="Schmitt I."/>
            <person name="Ebersberger I."/>
        </authorList>
    </citation>
    <scope>NUCLEOTIDE SEQUENCE [LARGE SCALE GENOMIC DNA]</scope>
    <source>
        <strain evidence="9">A1-1</strain>
    </source>
</reference>
<sequence>MDRPSGQGLAQQIGFSTSVDVVRKQTYHTRSLLGTKRPYARLEPICPPPGDHQVLTDVTNVTSNRSGFKRPCTGFPAKRRFKASRILNATAVESHIAQVSEYTQRRTRPCTPGPSQNPLLSLSNPRYGLPERLVRNFTSLGINSIYPWQSSCLLGRGILSGEKNLVYTAPTGGGKSLVADVLMLKKVIEDPRKKAILVLPYVALVQEKSKWLRRAVEGVCKNVALLDDNPDRYRRSRHDHTSVRVVAFFGGSKARAAWADVDIAVCTIEKANALVNTAIEDCTINHLGIVVLDELHMIDDDHRGYLMELMATKLLSLQQGVQIIGMSATLSNTEILAKWLGAKYYQSKYRPVPVEEYLVYDHSIYPASTSSAYFKTASQLNATQPKCLVNPTRTIQTSAYSELKKPMTNAVISLALETMEAGYAAQVFCSGRQGCQATALMISEAMPCREGFADDILHRRKEVLSNLRSLSVGLDDTLEKTIIQGVAFHHAGLTTEERDIVAEAYDRGTIKVIVATCSLAAGINLPARRVILQGARMGRDLIGPAMLRQMRGRAGRKGKDEIGESYLCCEKKDLEEVAQLLEADLPAVESCLTPQKRGINRALLEVLAIRLATHANAIDDYMSRTLLSHTMDRGILNEMVEKTIQELIDINLVTVNSTGSYEATLLGQAIVFSSLTPEDGIFVHEELQRALRAFVMDGEMHIFYIFTPVQPAGLVDISWPIFRREMDGLDESGLRVLNFVGINPGFVNRMANSSRTLPERTLEEINTARVYRRFYAAFHLRDLCNELPIHAVARKYETPRGFVQNLAQTCEGFAAGMVKFCDRMGMGMLRSVLEHMIDRLKAGAKADLLELAKIPFVKSRTARVFWENGMRSLRAVAEASPTDIVAILLLAQPKKSKISGEEEEKYRQKLMLKAEIIVSAASRLWERQQQIEIEDEI</sequence>
<dbReference type="Gene3D" id="1.10.3380.30">
    <property type="match status" value="1"/>
</dbReference>
<dbReference type="InterPro" id="IPR050474">
    <property type="entry name" value="Hel308_SKI2-like"/>
</dbReference>
<evidence type="ECO:0000256" key="6">
    <source>
        <dbReference type="SAM" id="MobiDB-lite"/>
    </source>
</evidence>
<accession>A0A5M8Q3T2</accession>
<dbReference type="GO" id="GO:0003676">
    <property type="term" value="F:nucleic acid binding"/>
    <property type="evidence" value="ECO:0007669"/>
    <property type="project" value="InterPro"/>
</dbReference>
<dbReference type="FunFam" id="3.40.50.300:FF:000968">
    <property type="entry name" value="Helicase and polymerase-containing protein TEBICHI"/>
    <property type="match status" value="1"/>
</dbReference>
<dbReference type="SUPFAM" id="SSF46785">
    <property type="entry name" value="Winged helix' DNA-binding domain"/>
    <property type="match status" value="1"/>
</dbReference>
<dbReference type="PROSITE" id="PS51194">
    <property type="entry name" value="HELICASE_CTER"/>
    <property type="match status" value="1"/>
</dbReference>
<dbReference type="CDD" id="cd18026">
    <property type="entry name" value="DEXHc_POLQ-like"/>
    <property type="match status" value="1"/>
</dbReference>
<feature type="compositionally biased region" description="Polar residues" evidence="6">
    <location>
        <begin position="113"/>
        <end position="122"/>
    </location>
</feature>
<evidence type="ECO:0000256" key="2">
    <source>
        <dbReference type="ARBA" id="ARBA00022801"/>
    </source>
</evidence>
<evidence type="ECO:0000256" key="1">
    <source>
        <dbReference type="ARBA" id="ARBA00022741"/>
    </source>
</evidence>
<dbReference type="PROSITE" id="PS51192">
    <property type="entry name" value="HELICASE_ATP_BIND_1"/>
    <property type="match status" value="1"/>
</dbReference>